<keyword evidence="1" id="KW-1133">Transmembrane helix</keyword>
<gene>
    <name evidence="2" type="ORF">ACFQ5T_06650</name>
</gene>
<evidence type="ECO:0000256" key="1">
    <source>
        <dbReference type="SAM" id="Phobius"/>
    </source>
</evidence>
<dbReference type="EMBL" id="JBHTOM010000007">
    <property type="protein sequence ID" value="MFD1549372.1"/>
    <property type="molecule type" value="Genomic_DNA"/>
</dbReference>
<feature type="transmembrane region" description="Helical" evidence="1">
    <location>
        <begin position="35"/>
        <end position="60"/>
    </location>
</feature>
<dbReference type="Proteomes" id="UP001597195">
    <property type="component" value="Unassembled WGS sequence"/>
</dbReference>
<protein>
    <recommendedName>
        <fullName evidence="4">Holin</fullName>
    </recommendedName>
</protein>
<keyword evidence="1" id="KW-0812">Transmembrane</keyword>
<evidence type="ECO:0000313" key="2">
    <source>
        <dbReference type="EMBL" id="MFD1549372.1"/>
    </source>
</evidence>
<evidence type="ECO:0008006" key="4">
    <source>
        <dbReference type="Google" id="ProtNLM"/>
    </source>
</evidence>
<name>A0ABW4H3T5_9LACO</name>
<keyword evidence="3" id="KW-1185">Reference proteome</keyword>
<comment type="caution">
    <text evidence="2">The sequence shown here is derived from an EMBL/GenBank/DDBJ whole genome shotgun (WGS) entry which is preliminary data.</text>
</comment>
<dbReference type="RefSeq" id="WP_125700829.1">
    <property type="nucleotide sequence ID" value="NZ_JBHTOM010000007.1"/>
</dbReference>
<proteinExistence type="predicted"/>
<keyword evidence="1" id="KW-0472">Membrane</keyword>
<accession>A0ABW4H3T5</accession>
<reference evidence="3" key="1">
    <citation type="journal article" date="2019" name="Int. J. Syst. Evol. Microbiol.">
        <title>The Global Catalogue of Microorganisms (GCM) 10K type strain sequencing project: providing services to taxonomists for standard genome sequencing and annotation.</title>
        <authorList>
            <consortium name="The Broad Institute Genomics Platform"/>
            <consortium name="The Broad Institute Genome Sequencing Center for Infectious Disease"/>
            <person name="Wu L."/>
            <person name="Ma J."/>
        </authorList>
    </citation>
    <scope>NUCLEOTIDE SEQUENCE [LARGE SCALE GENOMIC DNA]</scope>
    <source>
        <strain evidence="3">CCM 8906</strain>
    </source>
</reference>
<organism evidence="2 3">
    <name type="scientific">Levilactobacillus fuyuanensis</name>
    <dbReference type="NCBI Taxonomy" id="2486022"/>
    <lineage>
        <taxon>Bacteria</taxon>
        <taxon>Bacillati</taxon>
        <taxon>Bacillota</taxon>
        <taxon>Bacilli</taxon>
        <taxon>Lactobacillales</taxon>
        <taxon>Lactobacillaceae</taxon>
        <taxon>Levilactobacillus</taxon>
    </lineage>
</organism>
<sequence length="76" mass="7984">MTHTKMFIELLAPLFIAVLTIAGLAALMKWQVTPAAVGLGTLGAAGLITVVVSGLVADLWTRRHTTAAVKSQAKNR</sequence>
<evidence type="ECO:0000313" key="3">
    <source>
        <dbReference type="Proteomes" id="UP001597195"/>
    </source>
</evidence>